<feature type="region of interest" description="Disordered" evidence="1">
    <location>
        <begin position="1"/>
        <end position="41"/>
    </location>
</feature>
<evidence type="ECO:0000256" key="1">
    <source>
        <dbReference type="SAM" id="MobiDB-lite"/>
    </source>
</evidence>
<proteinExistence type="predicted"/>
<dbReference type="AlphaFoldDB" id="A0A1Q9EKL9"/>
<comment type="caution">
    <text evidence="2">The sequence shown here is derived from an EMBL/GenBank/DDBJ whole genome shotgun (WGS) entry which is preliminary data.</text>
</comment>
<gene>
    <name evidence="2" type="ORF">AK812_SmicGene8569</name>
</gene>
<evidence type="ECO:0000313" key="2">
    <source>
        <dbReference type="EMBL" id="OLQ07986.1"/>
    </source>
</evidence>
<keyword evidence="3" id="KW-1185">Reference proteome</keyword>
<sequence length="205" mass="23241">MQRADWLGNYTITTGEEESRRYSREPESKSQPEEDRNQKDGVLERSFKKGAKVFCMDPDKIACFQEEADRKAVHDLCRWSVEVLIPCSCSMGQPRSLCLQRWGLKFALIWRLAATLAWFCLAAETCLMQMKAASTTVIEVPTQLDMSRQMTEARLALGATMDFPALSHVSMDLKSVNTPGLVFLEKLRARCAKMHMVSVTSHDAR</sequence>
<protein>
    <submittedName>
        <fullName evidence="2">Uncharacterized protein</fullName>
    </submittedName>
</protein>
<evidence type="ECO:0000313" key="3">
    <source>
        <dbReference type="Proteomes" id="UP000186817"/>
    </source>
</evidence>
<name>A0A1Q9EKL9_SYMMI</name>
<organism evidence="2 3">
    <name type="scientific">Symbiodinium microadriaticum</name>
    <name type="common">Dinoflagellate</name>
    <name type="synonym">Zooxanthella microadriatica</name>
    <dbReference type="NCBI Taxonomy" id="2951"/>
    <lineage>
        <taxon>Eukaryota</taxon>
        <taxon>Sar</taxon>
        <taxon>Alveolata</taxon>
        <taxon>Dinophyceae</taxon>
        <taxon>Suessiales</taxon>
        <taxon>Symbiodiniaceae</taxon>
        <taxon>Symbiodinium</taxon>
    </lineage>
</organism>
<accession>A0A1Q9EKL9</accession>
<dbReference type="Proteomes" id="UP000186817">
    <property type="component" value="Unassembled WGS sequence"/>
</dbReference>
<reference evidence="2 3" key="1">
    <citation type="submission" date="2016-02" db="EMBL/GenBank/DDBJ databases">
        <title>Genome analysis of coral dinoflagellate symbionts highlights evolutionary adaptations to a symbiotic lifestyle.</title>
        <authorList>
            <person name="Aranda M."/>
            <person name="Li Y."/>
            <person name="Liew Y.J."/>
            <person name="Baumgarten S."/>
            <person name="Simakov O."/>
            <person name="Wilson M."/>
            <person name="Piel J."/>
            <person name="Ashoor H."/>
            <person name="Bougouffa S."/>
            <person name="Bajic V.B."/>
            <person name="Ryu T."/>
            <person name="Ravasi T."/>
            <person name="Bayer T."/>
            <person name="Micklem G."/>
            <person name="Kim H."/>
            <person name="Bhak J."/>
            <person name="Lajeunesse T.C."/>
            <person name="Voolstra C.R."/>
        </authorList>
    </citation>
    <scope>NUCLEOTIDE SEQUENCE [LARGE SCALE GENOMIC DNA]</scope>
    <source>
        <strain evidence="2 3">CCMP2467</strain>
    </source>
</reference>
<dbReference type="EMBL" id="LSRX01000127">
    <property type="protein sequence ID" value="OLQ07986.1"/>
    <property type="molecule type" value="Genomic_DNA"/>
</dbReference>
<feature type="compositionally biased region" description="Basic and acidic residues" evidence="1">
    <location>
        <begin position="17"/>
        <end position="41"/>
    </location>
</feature>